<reference evidence="2 3" key="1">
    <citation type="journal article" date="2008" name="BMC Genomics">
        <title>Complete genome of Phenylobacterium zucineum - a novel facultative intracellular bacterium isolated from human erythroleukemia cell line K562.</title>
        <authorList>
            <person name="Luo Y."/>
            <person name="Xu X."/>
            <person name="Ding Z."/>
            <person name="Liu Z."/>
            <person name="Zhang B."/>
            <person name="Yan Z."/>
            <person name="Sun J."/>
            <person name="Hu S."/>
            <person name="Hu X."/>
        </authorList>
    </citation>
    <scope>NUCLEOTIDE SEQUENCE [LARGE SCALE GENOMIC DNA]</scope>
    <source>
        <strain evidence="2 3">HLK1</strain>
    </source>
</reference>
<dbReference type="Pfam" id="PF01261">
    <property type="entry name" value="AP_endonuc_2"/>
    <property type="match status" value="1"/>
</dbReference>
<dbReference type="InterPro" id="IPR050312">
    <property type="entry name" value="IolE/XylAMocC-like"/>
</dbReference>
<feature type="domain" description="Xylose isomerase-like TIM barrel" evidence="1">
    <location>
        <begin position="11"/>
        <end position="221"/>
    </location>
</feature>
<evidence type="ECO:0000313" key="2">
    <source>
        <dbReference type="EMBL" id="ACG78653.1"/>
    </source>
</evidence>
<gene>
    <name evidence="2" type="ordered locus">PHZ_c2243</name>
</gene>
<protein>
    <submittedName>
        <fullName evidence="2">Nitrogen-fixing NifU, C-terminal</fullName>
    </submittedName>
</protein>
<dbReference type="eggNOG" id="COG1082">
    <property type="taxonomic scope" value="Bacteria"/>
</dbReference>
<dbReference type="AlphaFoldDB" id="B4RF83"/>
<sequence length="241" mass="25065">MDVAPGKYFADPAQVSGADAERVRRWWADRGFSVVGMQSLLFGTSGLNLFSDDGAMLARLSALCRVGGLLGARALTFGSPKNRDRSGLDDGAARRIAVEFFRRLGDAAAQNGVLVCLEPNPVIYGCNFMTDTAETAEVVRSVDHPAIRLQLDVGAIAANREDPAQVIAAHAELIGHVHASEPGLVPLGDAGAPHAAAAAALRNARPELTVTVEMAPAAAEPHRQALARAVAVAKAAYGAPA</sequence>
<dbReference type="PANTHER" id="PTHR12110:SF21">
    <property type="entry name" value="XYLOSE ISOMERASE-LIKE TIM BARREL DOMAIN-CONTAINING PROTEIN"/>
    <property type="match status" value="1"/>
</dbReference>
<proteinExistence type="predicted"/>
<dbReference type="InterPro" id="IPR036237">
    <property type="entry name" value="Xyl_isomerase-like_sf"/>
</dbReference>
<dbReference type="EMBL" id="CP000747">
    <property type="protein sequence ID" value="ACG78653.1"/>
    <property type="molecule type" value="Genomic_DNA"/>
</dbReference>
<organism evidence="2 3">
    <name type="scientific">Phenylobacterium zucineum (strain HLK1)</name>
    <dbReference type="NCBI Taxonomy" id="450851"/>
    <lineage>
        <taxon>Bacteria</taxon>
        <taxon>Pseudomonadati</taxon>
        <taxon>Pseudomonadota</taxon>
        <taxon>Alphaproteobacteria</taxon>
        <taxon>Caulobacterales</taxon>
        <taxon>Caulobacteraceae</taxon>
        <taxon>Phenylobacterium</taxon>
    </lineage>
</organism>
<dbReference type="SUPFAM" id="SSF51658">
    <property type="entry name" value="Xylose isomerase-like"/>
    <property type="match status" value="1"/>
</dbReference>
<dbReference type="STRING" id="450851.PHZ_c2243"/>
<dbReference type="InterPro" id="IPR013022">
    <property type="entry name" value="Xyl_isomerase-like_TIM-brl"/>
</dbReference>
<dbReference type="KEGG" id="pzu:PHZ_c2243"/>
<name>B4RF83_PHEZH</name>
<keyword evidence="3" id="KW-1185">Reference proteome</keyword>
<dbReference type="PANTHER" id="PTHR12110">
    <property type="entry name" value="HYDROXYPYRUVATE ISOMERASE"/>
    <property type="match status" value="1"/>
</dbReference>
<dbReference type="Gene3D" id="3.20.20.150">
    <property type="entry name" value="Divalent-metal-dependent TIM barrel enzymes"/>
    <property type="match status" value="1"/>
</dbReference>
<evidence type="ECO:0000313" key="3">
    <source>
        <dbReference type="Proteomes" id="UP000001868"/>
    </source>
</evidence>
<accession>B4RF83</accession>
<dbReference type="Proteomes" id="UP000001868">
    <property type="component" value="Chromosome"/>
</dbReference>
<dbReference type="HOGENOM" id="CLU_050006_4_0_5"/>
<evidence type="ECO:0000259" key="1">
    <source>
        <dbReference type="Pfam" id="PF01261"/>
    </source>
</evidence>